<dbReference type="AlphaFoldDB" id="A0A0W8F4J2"/>
<gene>
    <name evidence="1" type="ORF">ASZ90_014612</name>
</gene>
<accession>A0A0W8F4J2</accession>
<comment type="caution">
    <text evidence="1">The sequence shown here is derived from an EMBL/GenBank/DDBJ whole genome shotgun (WGS) entry which is preliminary data.</text>
</comment>
<dbReference type="EMBL" id="LNQE01001536">
    <property type="protein sequence ID" value="KUG15745.1"/>
    <property type="molecule type" value="Genomic_DNA"/>
</dbReference>
<protein>
    <submittedName>
        <fullName evidence="1">Uncharacterized protein</fullName>
    </submittedName>
</protein>
<name>A0A0W8F4J2_9ZZZZ</name>
<organism evidence="1">
    <name type="scientific">hydrocarbon metagenome</name>
    <dbReference type="NCBI Taxonomy" id="938273"/>
    <lineage>
        <taxon>unclassified sequences</taxon>
        <taxon>metagenomes</taxon>
        <taxon>ecological metagenomes</taxon>
    </lineage>
</organism>
<reference evidence="1" key="1">
    <citation type="journal article" date="2015" name="Proc. Natl. Acad. Sci. U.S.A.">
        <title>Networks of energetic and metabolic interactions define dynamics in microbial communities.</title>
        <authorList>
            <person name="Embree M."/>
            <person name="Liu J.K."/>
            <person name="Al-Bassam M.M."/>
            <person name="Zengler K."/>
        </authorList>
    </citation>
    <scope>NUCLEOTIDE SEQUENCE</scope>
</reference>
<evidence type="ECO:0000313" key="1">
    <source>
        <dbReference type="EMBL" id="KUG15745.1"/>
    </source>
</evidence>
<proteinExistence type="predicted"/>
<sequence>MRRSALLVLDDILDAIGNIEEDTSGITERFCFSLTGDAGMPLSGILR</sequence>